<accession>A0A7M1RRD9</accession>
<dbReference type="KEGG" id="vg:65130933"/>
<keyword evidence="2" id="KW-1185">Reference proteome</keyword>
<evidence type="ECO:0000313" key="1">
    <source>
        <dbReference type="EMBL" id="QOR57007.1"/>
    </source>
</evidence>
<organism evidence="1 2">
    <name type="scientific">uncultured phage cr109_1</name>
    <dbReference type="NCBI Taxonomy" id="2772083"/>
    <lineage>
        <taxon>Viruses</taxon>
        <taxon>Duplodnaviria</taxon>
        <taxon>Heunggongvirae</taxon>
        <taxon>Uroviricota</taxon>
        <taxon>Caudoviricetes</taxon>
        <taxon>Crassvirales</taxon>
        <taxon>Suoliviridae</taxon>
        <taxon>Loutivirinae</taxon>
        <taxon>Buchavirus</taxon>
        <taxon>Buchavirus splanchnicus</taxon>
    </lineage>
</organism>
<evidence type="ECO:0000313" key="2">
    <source>
        <dbReference type="Proteomes" id="UP000594117"/>
    </source>
</evidence>
<protein>
    <submittedName>
        <fullName evidence="1">Uncharacterized protein</fullName>
    </submittedName>
</protein>
<sequence length="177" mass="20486">MNLVDIVGGKVVIHPDLYFIPAFKRLYEHDTSEDKVHQELVITYIVLMHKWSSPYKKSMDAHTREIRLKEQVFEDPNYELTEEEKVAEQEYIDWQNTRILKMLDAQMNKLDSVTKWYEESLDDCLDEKKIKDLLAGMGSTANTIKSIEALKSMVQAEELTMGKVKGDAKVNPYELAG</sequence>
<proteinExistence type="predicted"/>
<dbReference type="EMBL" id="MT774399">
    <property type="protein sequence ID" value="QOR57007.1"/>
    <property type="molecule type" value="Genomic_DNA"/>
</dbReference>
<name>A0A7M1RRD9_9CAUD</name>
<dbReference type="Proteomes" id="UP000594117">
    <property type="component" value="Segment"/>
</dbReference>
<reference evidence="1 2" key="1">
    <citation type="submission" date="2020-07" db="EMBL/GenBank/DDBJ databases">
        <title>Taxonomic proposal: Crassvirales, a new order of highly abundant and diverse bacterial viruses.</title>
        <authorList>
            <person name="Shkoporov A.N."/>
            <person name="Stockdale S.R."/>
            <person name="Guerin E."/>
            <person name="Ross R.P."/>
            <person name="Hill C."/>
        </authorList>
    </citation>
    <scope>NUCLEOTIDE SEQUENCE [LARGE SCALE GENOMIC DNA]</scope>
</reference>
<dbReference type="RefSeq" id="YP_010112459.1">
    <property type="nucleotide sequence ID" value="NC_055892.1"/>
</dbReference>
<dbReference type="GeneID" id="65130933"/>